<keyword evidence="1" id="KW-1133">Transmembrane helix</keyword>
<sequence>MTGTWHLFRLALRRDRVVLPLWTILLGLFPGLVASSFASLYPDPAELAKFAASMSNPSLTAVYGPVWSPTLGGLTAWRSSIVLLIVCLLAAFTVIRHTRAEEEQGRRELLGATVVGRAAGLASALLVLLVAAVVVGGLTAVGTAAAGADGGGSLALGLQYFLACLLFGAIAAVLAQVAQSARTARWIAGAVLIGSFLLRMLGDAGGDLDSPLSWISPIGFLQRIRPFADERWWLAAVVLVVVAVLAAVAYRLNVRRDLDAGLIAPRPGPARAPRALLSPLGLAWRLQRSTLFGWLVGYAVLGVFLGSATDAAVDAVRDSPELADAIARIGTGTSIADMVIATGMAIIGIGAAGQGVQAALRARGEESALRAEPLLAAAVGRLRWASSHLLFAFLGPALGLLVAGVFLGVGYGSASGEGAGAIGRVVGAAAVQVPAVWFTVAIVVLLFGLVPRLTSLGWAVLAFFLLLGQLGAILQLSQWALDLSPFTHLPALPGGDLTVTPLVWLVAIAAALTAAGLAGFRRRDVASGG</sequence>
<name>A0ABQ4C7M4_9ACTN</name>
<gene>
    <name evidence="2" type="ORF">Air01nite_45310</name>
</gene>
<evidence type="ECO:0000313" key="2">
    <source>
        <dbReference type="EMBL" id="GIF58436.1"/>
    </source>
</evidence>
<keyword evidence="1" id="KW-0472">Membrane</keyword>
<dbReference type="EMBL" id="BONC01000033">
    <property type="protein sequence ID" value="GIF58436.1"/>
    <property type="molecule type" value="Genomic_DNA"/>
</dbReference>
<feature type="transmembrane region" description="Helical" evidence="1">
    <location>
        <begin position="115"/>
        <end position="138"/>
    </location>
</feature>
<evidence type="ECO:0000313" key="3">
    <source>
        <dbReference type="Proteomes" id="UP000624325"/>
    </source>
</evidence>
<accession>A0ABQ4C7M4</accession>
<evidence type="ECO:0000256" key="1">
    <source>
        <dbReference type="SAM" id="Phobius"/>
    </source>
</evidence>
<feature type="transmembrane region" description="Helical" evidence="1">
    <location>
        <begin position="158"/>
        <end position="177"/>
    </location>
</feature>
<dbReference type="Proteomes" id="UP000624325">
    <property type="component" value="Unassembled WGS sequence"/>
</dbReference>
<keyword evidence="3" id="KW-1185">Reference proteome</keyword>
<feature type="transmembrane region" description="Helical" evidence="1">
    <location>
        <begin position="232"/>
        <end position="250"/>
    </location>
</feature>
<organism evidence="2 3">
    <name type="scientific">Asanoa iriomotensis</name>
    <dbReference type="NCBI Taxonomy" id="234613"/>
    <lineage>
        <taxon>Bacteria</taxon>
        <taxon>Bacillati</taxon>
        <taxon>Actinomycetota</taxon>
        <taxon>Actinomycetes</taxon>
        <taxon>Micromonosporales</taxon>
        <taxon>Micromonosporaceae</taxon>
        <taxon>Asanoa</taxon>
    </lineage>
</organism>
<feature type="transmembrane region" description="Helical" evidence="1">
    <location>
        <begin position="184"/>
        <end position="202"/>
    </location>
</feature>
<feature type="transmembrane region" description="Helical" evidence="1">
    <location>
        <begin position="329"/>
        <end position="353"/>
    </location>
</feature>
<keyword evidence="1" id="KW-0812">Transmembrane</keyword>
<proteinExistence type="predicted"/>
<feature type="transmembrane region" description="Helical" evidence="1">
    <location>
        <begin position="291"/>
        <end position="309"/>
    </location>
</feature>
<feature type="transmembrane region" description="Helical" evidence="1">
    <location>
        <begin position="425"/>
        <end position="449"/>
    </location>
</feature>
<reference evidence="2 3" key="1">
    <citation type="submission" date="2021-01" db="EMBL/GenBank/DDBJ databases">
        <title>Whole genome shotgun sequence of Asanoa iriomotensis NBRC 100142.</title>
        <authorList>
            <person name="Komaki H."/>
            <person name="Tamura T."/>
        </authorList>
    </citation>
    <scope>NUCLEOTIDE SEQUENCE [LARGE SCALE GENOMIC DNA]</scope>
    <source>
        <strain evidence="2 3">NBRC 100142</strain>
    </source>
</reference>
<feature type="transmembrane region" description="Helical" evidence="1">
    <location>
        <begin position="389"/>
        <end position="413"/>
    </location>
</feature>
<feature type="transmembrane region" description="Helical" evidence="1">
    <location>
        <begin position="21"/>
        <end position="41"/>
    </location>
</feature>
<dbReference type="RefSeq" id="WP_203704976.1">
    <property type="nucleotide sequence ID" value="NZ_BAAALU010000002.1"/>
</dbReference>
<comment type="caution">
    <text evidence="2">The sequence shown here is derived from an EMBL/GenBank/DDBJ whole genome shotgun (WGS) entry which is preliminary data.</text>
</comment>
<feature type="transmembrane region" description="Helical" evidence="1">
    <location>
        <begin position="456"/>
        <end position="481"/>
    </location>
</feature>
<feature type="transmembrane region" description="Helical" evidence="1">
    <location>
        <begin position="501"/>
        <end position="520"/>
    </location>
</feature>
<feature type="transmembrane region" description="Helical" evidence="1">
    <location>
        <begin position="76"/>
        <end position="95"/>
    </location>
</feature>
<protein>
    <submittedName>
        <fullName evidence="2">Exporter of polyketide antibiotics</fullName>
    </submittedName>
</protein>